<gene>
    <name evidence="2" type="ORF">ENF18_04675</name>
</gene>
<evidence type="ECO:0000313" key="2">
    <source>
        <dbReference type="EMBL" id="HDI83069.1"/>
    </source>
</evidence>
<name>A0A7C0VBS9_UNCW3</name>
<protein>
    <recommendedName>
        <fullName evidence="3">Type II secretion system protein</fullName>
    </recommendedName>
</protein>
<keyword evidence="1" id="KW-1133">Transmembrane helix</keyword>
<evidence type="ECO:0000256" key="1">
    <source>
        <dbReference type="SAM" id="Phobius"/>
    </source>
</evidence>
<dbReference type="AlphaFoldDB" id="A0A7C0VBS9"/>
<reference evidence="2" key="1">
    <citation type="journal article" date="2020" name="mSystems">
        <title>Genome- and Community-Level Interaction Insights into Carbon Utilization and Element Cycling Functions of Hydrothermarchaeota in Hydrothermal Sediment.</title>
        <authorList>
            <person name="Zhou Z."/>
            <person name="Liu Y."/>
            <person name="Xu W."/>
            <person name="Pan J."/>
            <person name="Luo Z.H."/>
            <person name="Li M."/>
        </authorList>
    </citation>
    <scope>NUCLEOTIDE SEQUENCE [LARGE SCALE GENOMIC DNA]</scope>
    <source>
        <strain evidence="2">HyVt-102</strain>
    </source>
</reference>
<keyword evidence="1" id="KW-0472">Membrane</keyword>
<keyword evidence="1" id="KW-0812">Transmembrane</keyword>
<dbReference type="InterPro" id="IPR045584">
    <property type="entry name" value="Pilin-like"/>
</dbReference>
<organism evidence="2">
    <name type="scientific">candidate division WOR-3 bacterium</name>
    <dbReference type="NCBI Taxonomy" id="2052148"/>
    <lineage>
        <taxon>Bacteria</taxon>
        <taxon>Bacteria division WOR-3</taxon>
    </lineage>
</organism>
<evidence type="ECO:0008006" key="3">
    <source>
        <dbReference type="Google" id="ProtNLM"/>
    </source>
</evidence>
<dbReference type="EMBL" id="DQWE01000225">
    <property type="protein sequence ID" value="HDI83069.1"/>
    <property type="molecule type" value="Genomic_DNA"/>
</dbReference>
<accession>A0A7C0VBS9</accession>
<dbReference type="Proteomes" id="UP000885847">
    <property type="component" value="Unassembled WGS sequence"/>
</dbReference>
<dbReference type="SUPFAM" id="SSF54523">
    <property type="entry name" value="Pili subunits"/>
    <property type="match status" value="1"/>
</dbReference>
<sequence>MNKDTVVRILDVLIIIAIVVLIYILVQPQFVRYRKQTIDAQIKANAYTVKAAIEHYIADHIGVYPKSVDDFWPYVDEEGGIINPLTGNEILKTEVHTFKYDVPQDYKDDSPGGVNSQQKGTPGSIGVGFFIPIGDTLVKHYGVIGFNKSGNPLFYLDPAKKRHIFVIYG</sequence>
<feature type="transmembrane region" description="Helical" evidence="1">
    <location>
        <begin position="6"/>
        <end position="26"/>
    </location>
</feature>
<proteinExistence type="predicted"/>
<comment type="caution">
    <text evidence="2">The sequence shown here is derived from an EMBL/GenBank/DDBJ whole genome shotgun (WGS) entry which is preliminary data.</text>
</comment>